<evidence type="ECO:0000256" key="1">
    <source>
        <dbReference type="ARBA" id="ARBA00004959"/>
    </source>
</evidence>
<evidence type="ECO:0000313" key="4">
    <source>
        <dbReference type="EMBL" id="OIT30627.1"/>
    </source>
</evidence>
<dbReference type="PANTHER" id="PTHR11054:SF22">
    <property type="entry name" value="6-PHOSPHOGLUCONOLACTONASE 3, CHLOROPLASTIC"/>
    <property type="match status" value="1"/>
</dbReference>
<reference evidence="4" key="1">
    <citation type="submission" date="2016-11" db="EMBL/GenBank/DDBJ databases">
        <title>The genome of Nicotiana attenuata.</title>
        <authorList>
            <person name="Xu S."/>
            <person name="Brockmoeller T."/>
            <person name="Gaquerel E."/>
            <person name="Navarro A."/>
            <person name="Kuhl H."/>
            <person name="Gase K."/>
            <person name="Ling Z."/>
            <person name="Zhou W."/>
            <person name="Kreitzer C."/>
            <person name="Stanke M."/>
            <person name="Tang H."/>
            <person name="Lyons E."/>
            <person name="Pandey P."/>
            <person name="Pandey S.P."/>
            <person name="Timmermann B."/>
            <person name="Baldwin I.T."/>
        </authorList>
    </citation>
    <scope>NUCLEOTIDE SEQUENCE [LARGE SCALE GENOMIC DNA]</scope>
    <source>
        <strain evidence="4">UT</strain>
    </source>
</reference>
<evidence type="ECO:0000259" key="3">
    <source>
        <dbReference type="Pfam" id="PF01182"/>
    </source>
</evidence>
<feature type="region of interest" description="Disordered" evidence="2">
    <location>
        <begin position="1"/>
        <end position="25"/>
    </location>
</feature>
<comment type="pathway">
    <text evidence="1">Carbohydrate degradation; pentose phosphate pathway.</text>
</comment>
<comment type="caution">
    <text evidence="4">The sequence shown here is derived from an EMBL/GenBank/DDBJ whole genome shotgun (WGS) entry which is preliminary data.</text>
</comment>
<evidence type="ECO:0000313" key="5">
    <source>
        <dbReference type="Proteomes" id="UP000187609"/>
    </source>
</evidence>
<dbReference type="PANTHER" id="PTHR11054">
    <property type="entry name" value="6-PHOSPHOGLUCONOLACTONASE"/>
    <property type="match status" value="1"/>
</dbReference>
<dbReference type="Pfam" id="PF01182">
    <property type="entry name" value="Glucosamine_iso"/>
    <property type="match status" value="1"/>
</dbReference>
<dbReference type="EMBL" id="MJEQ01001463">
    <property type="protein sequence ID" value="OIT30627.1"/>
    <property type="molecule type" value="Genomic_DNA"/>
</dbReference>
<gene>
    <name evidence="4" type="ORF">A4A49_13958</name>
</gene>
<proteinExistence type="predicted"/>
<dbReference type="STRING" id="49451.A0A314KN41"/>
<dbReference type="Gramene" id="OIT30627">
    <property type="protein sequence ID" value="OIT30627"/>
    <property type="gene ID" value="A4A49_13958"/>
</dbReference>
<protein>
    <submittedName>
        <fullName evidence="4">6-phosphogluconolactonase 5, chloroplastic</fullName>
    </submittedName>
</protein>
<feature type="domain" description="Glucosamine/galactosamine-6-phosphate isomerase" evidence="3">
    <location>
        <begin position="45"/>
        <end position="132"/>
    </location>
</feature>
<keyword evidence="5" id="KW-1185">Reference proteome</keyword>
<accession>A0A314KN41</accession>
<sequence>MAESRSSGRISVLSTNSSKSQFRTQSSTVETVTGKSKGKVEVFDSEEKLAVSLAKYTTDLSEKFCKERGSFSVVVSGGSLIKSLRKLVEPPNIDSIDWSKWHVIWVDEKVIPKDHPDSNYLLAYDVFLSKSALEFPVPIRSSGSQFQHFSPTIVALLFRLICNFQLCSSIKGPFLNFHSHYIVL</sequence>
<dbReference type="GO" id="GO:0006098">
    <property type="term" value="P:pentose-phosphate shunt"/>
    <property type="evidence" value="ECO:0007669"/>
    <property type="project" value="UniProtKB-UniPathway"/>
</dbReference>
<dbReference type="InterPro" id="IPR006148">
    <property type="entry name" value="Glc/Gal-6P_isomerase"/>
</dbReference>
<organism evidence="4 5">
    <name type="scientific">Nicotiana attenuata</name>
    <name type="common">Coyote tobacco</name>
    <dbReference type="NCBI Taxonomy" id="49451"/>
    <lineage>
        <taxon>Eukaryota</taxon>
        <taxon>Viridiplantae</taxon>
        <taxon>Streptophyta</taxon>
        <taxon>Embryophyta</taxon>
        <taxon>Tracheophyta</taxon>
        <taxon>Spermatophyta</taxon>
        <taxon>Magnoliopsida</taxon>
        <taxon>eudicotyledons</taxon>
        <taxon>Gunneridae</taxon>
        <taxon>Pentapetalae</taxon>
        <taxon>asterids</taxon>
        <taxon>lamiids</taxon>
        <taxon>Solanales</taxon>
        <taxon>Solanaceae</taxon>
        <taxon>Nicotianoideae</taxon>
        <taxon>Nicotianeae</taxon>
        <taxon>Nicotiana</taxon>
    </lineage>
</organism>
<dbReference type="AlphaFoldDB" id="A0A314KN41"/>
<dbReference type="InterPro" id="IPR037171">
    <property type="entry name" value="NagB/RpiA_transferase-like"/>
</dbReference>
<evidence type="ECO:0000256" key="2">
    <source>
        <dbReference type="SAM" id="MobiDB-lite"/>
    </source>
</evidence>
<dbReference type="Gene3D" id="3.40.50.1360">
    <property type="match status" value="1"/>
</dbReference>
<dbReference type="InterPro" id="IPR039104">
    <property type="entry name" value="6PGL"/>
</dbReference>
<name>A0A314KN41_NICAT</name>
<dbReference type="Proteomes" id="UP000187609">
    <property type="component" value="Unassembled WGS sequence"/>
</dbReference>
<dbReference type="SMR" id="A0A314KN41"/>
<dbReference type="SUPFAM" id="SSF100950">
    <property type="entry name" value="NagB/RpiA/CoA transferase-like"/>
    <property type="match status" value="1"/>
</dbReference>
<dbReference type="UniPathway" id="UPA00115"/>
<dbReference type="GO" id="GO:0005975">
    <property type="term" value="P:carbohydrate metabolic process"/>
    <property type="evidence" value="ECO:0007669"/>
    <property type="project" value="InterPro"/>
</dbReference>